<evidence type="ECO:0000256" key="5">
    <source>
        <dbReference type="ARBA" id="ARBA00022840"/>
    </source>
</evidence>
<evidence type="ECO:0000256" key="4">
    <source>
        <dbReference type="ARBA" id="ARBA00022777"/>
    </source>
</evidence>
<sequence>MNAYAAVDLGASSGRVVVGRLGGGRLDLTTAHRFANEPVRAGGTLHWDVLALYAGVLEGLRVAGPVDSIGIDAWAVDYGLIDARGALLGNPVHYRDGRTDGIWRATAQRLGERRLYATTGLQQLPFNTLYQLAAAAGSPQLAAAQHLLLIPDLIAYWLTGAVGAEATNASTTQLYDVRARDWAASLIADVGLPGSLFPPLRRPGDRIGAVRADLPFTTEVVAVGSHDTASAVVGVPADGADFAYISCGTWSLVGVELDAPVLSEESRLANFTNEGGVDGTIRYLRNVMGLWLLQECLRSWGEDDLPGLLRAAAAAPGFLAVVDADDPEFLPPGDMPARLAAACARTGQPAPSSRPTLVRSIMDSLALAHRRAVRAAASLSGRDVRVVHLVGGGARNELLCQLTADACGLPVLAGPVEATAVGNVLVQARAGGAVRGDLAALRKLVRDSHELRRYEPRESAAAWDEAEGRLG</sequence>
<evidence type="ECO:0000259" key="8">
    <source>
        <dbReference type="Pfam" id="PF00370"/>
    </source>
</evidence>
<name>A0ABQ4CUR4_9ACTN</name>
<evidence type="ECO:0000259" key="9">
    <source>
        <dbReference type="Pfam" id="PF02782"/>
    </source>
</evidence>
<keyword evidence="3" id="KW-0547">Nucleotide-binding</keyword>
<protein>
    <submittedName>
        <fullName evidence="10">Rhamnulokinase</fullName>
    </submittedName>
</protein>
<dbReference type="Gene3D" id="3.30.420.40">
    <property type="match status" value="2"/>
</dbReference>
<evidence type="ECO:0000313" key="10">
    <source>
        <dbReference type="EMBL" id="GIF75036.1"/>
    </source>
</evidence>
<dbReference type="Proteomes" id="UP000604117">
    <property type="component" value="Unassembled WGS sequence"/>
</dbReference>
<keyword evidence="2" id="KW-0808">Transferase</keyword>
<comment type="caution">
    <text evidence="10">The sequence shown here is derived from an EMBL/GenBank/DDBJ whole genome shotgun (WGS) entry which is preliminary data.</text>
</comment>
<evidence type="ECO:0000313" key="11">
    <source>
        <dbReference type="Proteomes" id="UP000604117"/>
    </source>
</evidence>
<evidence type="ECO:0000256" key="6">
    <source>
        <dbReference type="ARBA" id="ARBA00023157"/>
    </source>
</evidence>
<dbReference type="PANTHER" id="PTHR10196">
    <property type="entry name" value="SUGAR KINASE"/>
    <property type="match status" value="1"/>
</dbReference>
<evidence type="ECO:0000256" key="3">
    <source>
        <dbReference type="ARBA" id="ARBA00022741"/>
    </source>
</evidence>
<keyword evidence="7" id="KW-0684">Rhamnose metabolism</keyword>
<evidence type="ECO:0000256" key="7">
    <source>
        <dbReference type="ARBA" id="ARBA00023308"/>
    </source>
</evidence>
<keyword evidence="4" id="KW-0418">Kinase</keyword>
<dbReference type="Pfam" id="PF00370">
    <property type="entry name" value="FGGY_N"/>
    <property type="match status" value="1"/>
</dbReference>
<dbReference type="EMBL" id="BONE01000038">
    <property type="protein sequence ID" value="GIF75036.1"/>
    <property type="molecule type" value="Genomic_DNA"/>
</dbReference>
<dbReference type="SUPFAM" id="SSF53067">
    <property type="entry name" value="Actin-like ATPase domain"/>
    <property type="match status" value="2"/>
</dbReference>
<organism evidence="10 11">
    <name type="scientific">Asanoa siamensis</name>
    <dbReference type="NCBI Taxonomy" id="926357"/>
    <lineage>
        <taxon>Bacteria</taxon>
        <taxon>Bacillati</taxon>
        <taxon>Actinomycetota</taxon>
        <taxon>Actinomycetes</taxon>
        <taxon>Micromonosporales</taxon>
        <taxon>Micromonosporaceae</taxon>
        <taxon>Asanoa</taxon>
    </lineage>
</organism>
<feature type="domain" description="Carbohydrate kinase FGGY C-terminal" evidence="9">
    <location>
        <begin position="243"/>
        <end position="430"/>
    </location>
</feature>
<dbReference type="InterPro" id="IPR043129">
    <property type="entry name" value="ATPase_NBD"/>
</dbReference>
<proteinExistence type="inferred from homology"/>
<dbReference type="InterPro" id="IPR013449">
    <property type="entry name" value="Rhamnulokinase"/>
</dbReference>
<dbReference type="CDD" id="cd07771">
    <property type="entry name" value="ASKHA_NBD_FGGY_RhaB-like"/>
    <property type="match status" value="1"/>
</dbReference>
<dbReference type="RefSeq" id="WP_203715919.1">
    <property type="nucleotide sequence ID" value="NZ_BONE01000038.1"/>
</dbReference>
<dbReference type="PANTHER" id="PTHR10196:SF93">
    <property type="entry name" value="L-RHAMNULOKINASE"/>
    <property type="match status" value="1"/>
</dbReference>
<keyword evidence="5" id="KW-0067">ATP-binding</keyword>
<dbReference type="InterPro" id="IPR018484">
    <property type="entry name" value="FGGY_N"/>
</dbReference>
<keyword evidence="6" id="KW-1015">Disulfide bond</keyword>
<dbReference type="InterPro" id="IPR018485">
    <property type="entry name" value="FGGY_C"/>
</dbReference>
<accession>A0ABQ4CUR4</accession>
<keyword evidence="11" id="KW-1185">Reference proteome</keyword>
<feature type="domain" description="Carbohydrate kinase FGGY N-terminal" evidence="8">
    <location>
        <begin position="66"/>
        <end position="234"/>
    </location>
</feature>
<dbReference type="Pfam" id="PF02782">
    <property type="entry name" value="FGGY_C"/>
    <property type="match status" value="1"/>
</dbReference>
<comment type="similarity">
    <text evidence="1">Belongs to the FGGY kinase family.</text>
</comment>
<evidence type="ECO:0000256" key="2">
    <source>
        <dbReference type="ARBA" id="ARBA00022679"/>
    </source>
</evidence>
<reference evidence="10 11" key="1">
    <citation type="submission" date="2021-01" db="EMBL/GenBank/DDBJ databases">
        <title>Whole genome shotgun sequence of Asanoa siamensis NBRC 107932.</title>
        <authorList>
            <person name="Komaki H."/>
            <person name="Tamura T."/>
        </authorList>
    </citation>
    <scope>NUCLEOTIDE SEQUENCE [LARGE SCALE GENOMIC DNA]</scope>
    <source>
        <strain evidence="10 11">NBRC 107932</strain>
    </source>
</reference>
<gene>
    <name evidence="10" type="primary">rhaB</name>
    <name evidence="10" type="ORF">Asi02nite_45540</name>
</gene>
<evidence type="ECO:0000256" key="1">
    <source>
        <dbReference type="ARBA" id="ARBA00009156"/>
    </source>
</evidence>